<accession>A0A5N5E7H0</accession>
<sequence>MSHPNRPDTINRFKQAALTTGAVLGVLCIVATALSLAFGIKPVVFRSGSMSPAIPTGSLAFVKSQPVSELTVGDIVSVTTNGGDRLTHRVYGIDQLDNNLSSLTLKGDANNAPDSETYAVADADLVVFSMSRVGYVLAWLSGPIGIFAGGLFAGTLLMIAFRPAPRGEGPPSGGMPAEGIPNDTPTVPEHNSPRSRSTQVSSRILTAPWRQRELILVTAAGLGALLAMSPIGNTAAMITDTATAKTGQFATVQTFTCENYSPSLLASSARITWTAPGAGTYTYRVLVLKPDGTTYSDNMQSANTVDITLPPALLDLSGTSTVRIYSIENGLTAPTWTGFSLSKGLLFGGTYCGSMISGTSAASRMAASAPTSTHSTVTTTPATTTPTATTTTGTTEPTPSTSASTTTTTTPTTTTPTTTASTTPETTTTAEITATTTTPPPTEAQVGSDLVSTGPDSYTARRIHSDTGILLDVYDALGTRIYRTSIESTDVLHWLSGTNQLWIIGTAGAEFVEFTTGAGVRQTATGELPAEIEDLVP</sequence>
<dbReference type="RefSeq" id="WP_151530998.1">
    <property type="nucleotide sequence ID" value="NZ_JAWLKD010000001.1"/>
</dbReference>
<dbReference type="GO" id="GO:0004252">
    <property type="term" value="F:serine-type endopeptidase activity"/>
    <property type="evidence" value="ECO:0007669"/>
    <property type="project" value="UniProtKB-UniRule"/>
</dbReference>
<dbReference type="InterPro" id="IPR019533">
    <property type="entry name" value="Peptidase_S26"/>
</dbReference>
<dbReference type="Pfam" id="PF10502">
    <property type="entry name" value="Peptidase_S26"/>
    <property type="match status" value="1"/>
</dbReference>
<feature type="region of interest" description="Disordered" evidence="2">
    <location>
        <begin position="370"/>
        <end position="453"/>
    </location>
</feature>
<keyword evidence="3" id="KW-0812">Transmembrane</keyword>
<dbReference type="GO" id="GO:0006465">
    <property type="term" value="P:signal peptide processing"/>
    <property type="evidence" value="ECO:0007669"/>
    <property type="project" value="UniProtKB-UniRule"/>
</dbReference>
<feature type="transmembrane region" description="Helical" evidence="3">
    <location>
        <begin position="136"/>
        <end position="161"/>
    </location>
</feature>
<dbReference type="GO" id="GO:0009003">
    <property type="term" value="F:signal peptidase activity"/>
    <property type="evidence" value="ECO:0007669"/>
    <property type="project" value="UniProtKB-EC"/>
</dbReference>
<dbReference type="CDD" id="cd06462">
    <property type="entry name" value="Peptidase_S24_S26"/>
    <property type="match status" value="1"/>
</dbReference>
<organism evidence="5 6">
    <name type="scientific">Rhodococcus erythropolis</name>
    <name type="common">Arthrobacter picolinophilus</name>
    <dbReference type="NCBI Taxonomy" id="1833"/>
    <lineage>
        <taxon>Bacteria</taxon>
        <taxon>Bacillati</taxon>
        <taxon>Actinomycetota</taxon>
        <taxon>Actinomycetes</taxon>
        <taxon>Mycobacteriales</taxon>
        <taxon>Nocardiaceae</taxon>
        <taxon>Rhodococcus</taxon>
        <taxon>Rhodococcus erythropolis group</taxon>
    </lineage>
</organism>
<name>A0A5N5E7H0_RHOER</name>
<evidence type="ECO:0000256" key="2">
    <source>
        <dbReference type="SAM" id="MobiDB-lite"/>
    </source>
</evidence>
<feature type="compositionally biased region" description="Low complexity" evidence="2">
    <location>
        <begin position="370"/>
        <end position="437"/>
    </location>
</feature>
<feature type="transmembrane region" description="Helical" evidence="3">
    <location>
        <begin position="214"/>
        <end position="232"/>
    </location>
</feature>
<feature type="domain" description="Peptidase S26" evidence="4">
    <location>
        <begin position="26"/>
        <end position="93"/>
    </location>
</feature>
<evidence type="ECO:0000313" key="5">
    <source>
        <dbReference type="EMBL" id="KAB2586177.1"/>
    </source>
</evidence>
<dbReference type="EC" id="3.4.21.89" evidence="1"/>
<keyword evidence="3" id="KW-0472">Membrane</keyword>
<keyword evidence="3" id="KW-1133">Transmembrane helix</keyword>
<dbReference type="Proteomes" id="UP000325576">
    <property type="component" value="Unassembled WGS sequence"/>
</dbReference>
<reference evidence="5 6" key="1">
    <citation type="journal article" date="2017" name="Poromechanics V (2013)">
        <title>Genomic Characterization of the Arsenic-Tolerant Actinobacterium, &lt;i&gt;Rhodococcus erythropolis&lt;/i&gt; S43.</title>
        <authorList>
            <person name="Retamal-Morales G."/>
            <person name="Mehnert M."/>
            <person name="Schwabe R."/>
            <person name="Tischler D."/>
            <person name="Schloemann M."/>
            <person name="Levican G.J."/>
        </authorList>
    </citation>
    <scope>NUCLEOTIDE SEQUENCE [LARGE SCALE GENOMIC DNA]</scope>
    <source>
        <strain evidence="5 6">S43</strain>
    </source>
</reference>
<protein>
    <recommendedName>
        <fullName evidence="1">Signal peptidase I</fullName>
        <ecNumber evidence="1">3.4.21.89</ecNumber>
    </recommendedName>
</protein>
<gene>
    <name evidence="5" type="ORF">BS297_06590</name>
</gene>
<comment type="caution">
    <text evidence="5">The sequence shown here is derived from an EMBL/GenBank/DDBJ whole genome shotgun (WGS) entry which is preliminary data.</text>
</comment>
<evidence type="ECO:0000313" key="6">
    <source>
        <dbReference type="Proteomes" id="UP000325576"/>
    </source>
</evidence>
<evidence type="ECO:0000256" key="1">
    <source>
        <dbReference type="NCBIfam" id="TIGR02228"/>
    </source>
</evidence>
<proteinExistence type="predicted"/>
<dbReference type="InterPro" id="IPR001733">
    <property type="entry name" value="Peptidase_S26B"/>
</dbReference>
<dbReference type="GO" id="GO:0016020">
    <property type="term" value="C:membrane"/>
    <property type="evidence" value="ECO:0007669"/>
    <property type="project" value="UniProtKB-UniRule"/>
</dbReference>
<evidence type="ECO:0000256" key="3">
    <source>
        <dbReference type="SAM" id="Phobius"/>
    </source>
</evidence>
<feature type="region of interest" description="Disordered" evidence="2">
    <location>
        <begin position="167"/>
        <end position="202"/>
    </location>
</feature>
<dbReference type="NCBIfam" id="TIGR02228">
    <property type="entry name" value="sigpep_I_arch"/>
    <property type="match status" value="1"/>
</dbReference>
<dbReference type="AlphaFoldDB" id="A0A5N5E7H0"/>
<dbReference type="EMBL" id="MRBO01000237">
    <property type="protein sequence ID" value="KAB2586177.1"/>
    <property type="molecule type" value="Genomic_DNA"/>
</dbReference>
<evidence type="ECO:0000259" key="4">
    <source>
        <dbReference type="Pfam" id="PF10502"/>
    </source>
</evidence>
<feature type="transmembrane region" description="Helical" evidence="3">
    <location>
        <begin position="21"/>
        <end position="40"/>
    </location>
</feature>